<proteinExistence type="predicted"/>
<dbReference type="AlphaFoldDB" id="A0A8T2MN20"/>
<sequence>MYICTLHSVSSFLHLDLRGPAECWMSYGHTCPEHTIWNPKFCVVADGQMLILDQEEVHPFLLQERRADTCKVRLLRRTISVPVESQFPIFHTQMSTESGES</sequence>
<dbReference type="Proteomes" id="UP000752171">
    <property type="component" value="Unassembled WGS sequence"/>
</dbReference>
<organism evidence="1 2">
    <name type="scientific">Astyanax mexicanus</name>
    <name type="common">Blind cave fish</name>
    <name type="synonym">Astyanax fasciatus mexicanus</name>
    <dbReference type="NCBI Taxonomy" id="7994"/>
    <lineage>
        <taxon>Eukaryota</taxon>
        <taxon>Metazoa</taxon>
        <taxon>Chordata</taxon>
        <taxon>Craniata</taxon>
        <taxon>Vertebrata</taxon>
        <taxon>Euteleostomi</taxon>
        <taxon>Actinopterygii</taxon>
        <taxon>Neopterygii</taxon>
        <taxon>Teleostei</taxon>
        <taxon>Ostariophysi</taxon>
        <taxon>Characiformes</taxon>
        <taxon>Characoidei</taxon>
        <taxon>Acestrorhamphidae</taxon>
        <taxon>Acestrorhamphinae</taxon>
        <taxon>Astyanax</taxon>
    </lineage>
</organism>
<reference evidence="1 2" key="1">
    <citation type="submission" date="2021-07" db="EMBL/GenBank/DDBJ databases">
        <authorList>
            <person name="Imarazene B."/>
            <person name="Zahm M."/>
            <person name="Klopp C."/>
            <person name="Cabau C."/>
            <person name="Beille S."/>
            <person name="Jouanno E."/>
            <person name="Castinel A."/>
            <person name="Lluch J."/>
            <person name="Gil L."/>
            <person name="Kuchtly C."/>
            <person name="Lopez Roques C."/>
            <person name="Donnadieu C."/>
            <person name="Parrinello H."/>
            <person name="Journot L."/>
            <person name="Du K."/>
            <person name="Schartl M."/>
            <person name="Retaux S."/>
            <person name="Guiguen Y."/>
        </authorList>
    </citation>
    <scope>NUCLEOTIDE SEQUENCE [LARGE SCALE GENOMIC DNA]</scope>
    <source>
        <strain evidence="1">Pach_M1</strain>
        <tissue evidence="1">Testis</tissue>
    </source>
</reference>
<protein>
    <submittedName>
        <fullName evidence="1">Ras/Rap GTPase-activating protein SynGAP-like</fullName>
    </submittedName>
</protein>
<comment type="caution">
    <text evidence="1">The sequence shown here is derived from an EMBL/GenBank/DDBJ whole genome shotgun (WGS) entry which is preliminary data.</text>
</comment>
<gene>
    <name evidence="1" type="primary">SYNGAP1</name>
    <name evidence="1" type="ORF">AMEX_G677</name>
</gene>
<name>A0A8T2MN20_ASTMX</name>
<evidence type="ECO:0000313" key="1">
    <source>
        <dbReference type="EMBL" id="KAG9282081.1"/>
    </source>
</evidence>
<accession>A0A8T2MN20</accession>
<evidence type="ECO:0000313" key="2">
    <source>
        <dbReference type="Proteomes" id="UP000752171"/>
    </source>
</evidence>
<dbReference type="EMBL" id="JAICCE010000001">
    <property type="protein sequence ID" value="KAG9282081.1"/>
    <property type="molecule type" value="Genomic_DNA"/>
</dbReference>